<evidence type="ECO:0000259" key="4">
    <source>
        <dbReference type="Pfam" id="PF13193"/>
    </source>
</evidence>
<dbReference type="InterPro" id="IPR020845">
    <property type="entry name" value="AMP-binding_CS"/>
</dbReference>
<dbReference type="Pfam" id="PF13193">
    <property type="entry name" value="AMP-binding_C"/>
    <property type="match status" value="1"/>
</dbReference>
<dbReference type="Pfam" id="PF00501">
    <property type="entry name" value="AMP-binding"/>
    <property type="match status" value="1"/>
</dbReference>
<accession>A0ABS6T3Z3</accession>
<sequence length="524" mass="56673">MTDAPGRLARRMDALAVAGRHRAERRPTLGEIALALAEEAPEQEVLRQGERRLTRREMVDMARALAGALDRLGLTPGAAIAFQLPNWWEATIINLAAALTGYRVVPLLPMYRRAELNAILPVCGVEAIFIPADGKIDHAALVASLDAPPKFVLSVRGEGARDFSQLVRATPAEPRLPDSRDAKLIIFTSGSTGQPKGVIHTHDSMDAVVRRTAHFWDMGADDVLYVPSPIGHIGGSIYAFEFPWITGCRTILEDHWDPNLAAARIEEEGVTFMAGATPFLAGLLSATKASGRTLESLDRFVCGGAAVPPELVRAALEAWPGTIVSRAYGSTEIPLACPGIRDRASAEAHADTDGELALDIRLDDGEILLRGPQMFPGYLDPAHDLGAFTDDGFFRMGDLGQLVDDRFVVVTGRKKDIIIRKGENISPLEIENAILAHPDVHAVAVVGAPDPARGEMVVAFVVARPDFSMTAMTEYLDQAGMARQKFPEHLEHVEALPMNAIGKVQKPDLRKRAAELVAARAQSM</sequence>
<comment type="similarity">
    <text evidence="1">Belongs to the ATP-dependent AMP-binding enzyme family.</text>
</comment>
<dbReference type="InterPro" id="IPR025110">
    <property type="entry name" value="AMP-bd_C"/>
</dbReference>
<organism evidence="5 6">
    <name type="scientific">Maritimibacter dapengensis</name>
    <dbReference type="NCBI Taxonomy" id="2836868"/>
    <lineage>
        <taxon>Bacteria</taxon>
        <taxon>Pseudomonadati</taxon>
        <taxon>Pseudomonadota</taxon>
        <taxon>Alphaproteobacteria</taxon>
        <taxon>Rhodobacterales</taxon>
        <taxon>Roseobacteraceae</taxon>
        <taxon>Maritimibacter</taxon>
    </lineage>
</organism>
<comment type="caution">
    <text evidence="5">The sequence shown here is derived from an EMBL/GenBank/DDBJ whole genome shotgun (WGS) entry which is preliminary data.</text>
</comment>
<reference evidence="5 6" key="1">
    <citation type="submission" date="2021-05" db="EMBL/GenBank/DDBJ databases">
        <title>Culturable bacteria isolated from Daya Bay.</title>
        <authorList>
            <person name="Zheng W."/>
            <person name="Yu S."/>
            <person name="Huang Y."/>
        </authorList>
    </citation>
    <scope>NUCLEOTIDE SEQUENCE [LARGE SCALE GENOMIC DNA]</scope>
    <source>
        <strain evidence="5 6">DP4N28-5</strain>
    </source>
</reference>
<dbReference type="PROSITE" id="PS00455">
    <property type="entry name" value="AMP_BINDING"/>
    <property type="match status" value="1"/>
</dbReference>
<dbReference type="PANTHER" id="PTHR43201:SF5">
    <property type="entry name" value="MEDIUM-CHAIN ACYL-COA LIGASE ACSF2, MITOCHONDRIAL"/>
    <property type="match status" value="1"/>
</dbReference>
<dbReference type="InterPro" id="IPR000873">
    <property type="entry name" value="AMP-dep_synth/lig_dom"/>
</dbReference>
<dbReference type="EMBL" id="JAHUZE010000003">
    <property type="protein sequence ID" value="MBV7379978.1"/>
    <property type="molecule type" value="Genomic_DNA"/>
</dbReference>
<evidence type="ECO:0000256" key="1">
    <source>
        <dbReference type="ARBA" id="ARBA00006432"/>
    </source>
</evidence>
<evidence type="ECO:0000313" key="5">
    <source>
        <dbReference type="EMBL" id="MBV7379978.1"/>
    </source>
</evidence>
<feature type="domain" description="AMP-binding enzyme C-terminal" evidence="4">
    <location>
        <begin position="429"/>
        <end position="503"/>
    </location>
</feature>
<protein>
    <submittedName>
        <fullName evidence="5">AMP-binding protein</fullName>
    </submittedName>
</protein>
<proteinExistence type="inferred from homology"/>
<gene>
    <name evidence="5" type="ORF">KJP28_13690</name>
</gene>
<feature type="domain" description="AMP-dependent synthetase/ligase" evidence="3">
    <location>
        <begin position="37"/>
        <end position="379"/>
    </location>
</feature>
<evidence type="ECO:0000313" key="6">
    <source>
        <dbReference type="Proteomes" id="UP000756530"/>
    </source>
</evidence>
<keyword evidence="2" id="KW-0436">Ligase</keyword>
<dbReference type="Proteomes" id="UP000756530">
    <property type="component" value="Unassembled WGS sequence"/>
</dbReference>
<name>A0ABS6T3Z3_9RHOB</name>
<keyword evidence="6" id="KW-1185">Reference proteome</keyword>
<evidence type="ECO:0000256" key="2">
    <source>
        <dbReference type="ARBA" id="ARBA00022598"/>
    </source>
</evidence>
<dbReference type="PANTHER" id="PTHR43201">
    <property type="entry name" value="ACYL-COA SYNTHETASE"/>
    <property type="match status" value="1"/>
</dbReference>
<evidence type="ECO:0000259" key="3">
    <source>
        <dbReference type="Pfam" id="PF00501"/>
    </source>
</evidence>